<dbReference type="RefSeq" id="WP_076734063.1">
    <property type="nucleotide sequence ID" value="NZ_CP019352.1"/>
</dbReference>
<dbReference type="Proteomes" id="UP000187506">
    <property type="component" value="Chromosome"/>
</dbReference>
<feature type="transmembrane region" description="Helical" evidence="1">
    <location>
        <begin position="45"/>
        <end position="65"/>
    </location>
</feature>
<accession>A0AAC9LMF6</accession>
<protein>
    <submittedName>
        <fullName evidence="2">Uncharacterized protein</fullName>
    </submittedName>
</protein>
<dbReference type="EMBL" id="CP019352">
    <property type="protein sequence ID" value="APY01159.1"/>
    <property type="molecule type" value="Genomic_DNA"/>
</dbReference>
<organism evidence="2 3">
    <name type="scientific">Lacinutrix venerupis</name>
    <dbReference type="NCBI Taxonomy" id="1486034"/>
    <lineage>
        <taxon>Bacteria</taxon>
        <taxon>Pseudomonadati</taxon>
        <taxon>Bacteroidota</taxon>
        <taxon>Flavobacteriia</taxon>
        <taxon>Flavobacteriales</taxon>
        <taxon>Flavobacteriaceae</taxon>
        <taxon>Lacinutrix</taxon>
    </lineage>
</organism>
<proteinExistence type="predicted"/>
<sequence>MAPIKNEEDMKKRLEKRTIQPSAKAWETLSQRLDHEEKKHNKKGLWWLGIAASIVGILLVTNLFFSSKTNNNNTIIVNQNKTQDTQKIEKQEIERVIPKNEVIVEVKRNIKKTNSKNLKVSNELAINNNSKKTPIKNKETLNNLSQNNTIITEIKIPKIKKQPIERDEVDMLLAQATESIKSKKTINKNTPIDHNELLIAVEDDLDERFRDKILKTVRKGYQTVKESVAERNE</sequence>
<reference evidence="2 3" key="1">
    <citation type="submission" date="2017-01" db="EMBL/GenBank/DDBJ databases">
        <title>Complete genome of Lacinutrix venerupis DOK2-8 isolated from seawater in Dokdo.</title>
        <authorList>
            <person name="Chi W.-J."/>
            <person name="Kim J.H."/>
        </authorList>
    </citation>
    <scope>NUCLEOTIDE SEQUENCE [LARGE SCALE GENOMIC DNA]</scope>
    <source>
        <strain evidence="2 3">DOK2-8</strain>
    </source>
</reference>
<keyword evidence="1" id="KW-0472">Membrane</keyword>
<dbReference type="AlphaFoldDB" id="A0AAC9LMF6"/>
<keyword evidence="1" id="KW-0812">Transmembrane</keyword>
<evidence type="ECO:0000256" key="1">
    <source>
        <dbReference type="SAM" id="Phobius"/>
    </source>
</evidence>
<keyword evidence="3" id="KW-1185">Reference proteome</keyword>
<keyword evidence="1" id="KW-1133">Transmembrane helix</keyword>
<name>A0AAC9LMF6_9FLAO</name>
<evidence type="ECO:0000313" key="2">
    <source>
        <dbReference type="EMBL" id="APY01159.1"/>
    </source>
</evidence>
<evidence type="ECO:0000313" key="3">
    <source>
        <dbReference type="Proteomes" id="UP000187506"/>
    </source>
</evidence>
<dbReference type="KEGG" id="lvn:BWR22_12850"/>
<gene>
    <name evidence="2" type="ORF">BWR22_12850</name>
</gene>